<proteinExistence type="predicted"/>
<dbReference type="AlphaFoldDB" id="A0A0W0ZJS2"/>
<accession>A0A0W0ZJS2</accession>
<dbReference type="Gene3D" id="3.30.70.1280">
    <property type="entry name" value="SP0830-like domains"/>
    <property type="match status" value="1"/>
</dbReference>
<dbReference type="OrthoDB" id="9806494at2"/>
<evidence type="ECO:0000313" key="2">
    <source>
        <dbReference type="Proteomes" id="UP000054926"/>
    </source>
</evidence>
<keyword evidence="2" id="KW-1185">Reference proteome</keyword>
<protein>
    <recommendedName>
        <fullName evidence="3">DUF1697 domain-containing protein</fullName>
    </recommendedName>
</protein>
<dbReference type="STRING" id="947033.Lste_2406"/>
<dbReference type="EMBL" id="LNYY01000019">
    <property type="protein sequence ID" value="KTD69248.1"/>
    <property type="molecule type" value="Genomic_DNA"/>
</dbReference>
<evidence type="ECO:0008006" key="3">
    <source>
        <dbReference type="Google" id="ProtNLM"/>
    </source>
</evidence>
<gene>
    <name evidence="1" type="ORF">Lste_2406</name>
</gene>
<evidence type="ECO:0000313" key="1">
    <source>
        <dbReference type="EMBL" id="KTD69248.1"/>
    </source>
</evidence>
<dbReference type="Pfam" id="PF08002">
    <property type="entry name" value="DUF1697"/>
    <property type="match status" value="1"/>
</dbReference>
<name>A0A0W0ZJS2_9GAMM</name>
<sequence length="179" mass="19912">MNYVAFIRGINVGGHKKVAMRDLCLLLENHGLEQVKTILQTGNIIFSVEHGVPEALLEEQIASAIYQQLQLVVTVFVRQKEFLEQTMHNNPFSEMAIANPSHLLVMLLAKNPSLSALEDLIKSIQGREQITAGSQCLYLTYPDGIGRSKLTHHLIEKKLGIQGTARNWTTIAKIHASMA</sequence>
<reference evidence="1 2" key="1">
    <citation type="submission" date="2015-11" db="EMBL/GenBank/DDBJ databases">
        <title>Genomic analysis of 38 Legionella species identifies large and diverse effector repertoires.</title>
        <authorList>
            <person name="Burstein D."/>
            <person name="Amaro F."/>
            <person name="Zusman T."/>
            <person name="Lifshitz Z."/>
            <person name="Cohen O."/>
            <person name="Gilbert J.A."/>
            <person name="Pupko T."/>
            <person name="Shuman H.A."/>
            <person name="Segal G."/>
        </authorList>
    </citation>
    <scope>NUCLEOTIDE SEQUENCE [LARGE SCALE GENOMIC DNA]</scope>
    <source>
        <strain evidence="1 2">IMVS3376</strain>
    </source>
</reference>
<dbReference type="PATRIC" id="fig|947033.5.peg.2553"/>
<organism evidence="1 2">
    <name type="scientific">Legionella steelei</name>
    <dbReference type="NCBI Taxonomy" id="947033"/>
    <lineage>
        <taxon>Bacteria</taxon>
        <taxon>Pseudomonadati</taxon>
        <taxon>Pseudomonadota</taxon>
        <taxon>Gammaproteobacteria</taxon>
        <taxon>Legionellales</taxon>
        <taxon>Legionellaceae</taxon>
        <taxon>Legionella</taxon>
    </lineage>
</organism>
<dbReference type="SUPFAM" id="SSF160379">
    <property type="entry name" value="SP0830-like"/>
    <property type="match status" value="1"/>
</dbReference>
<dbReference type="InterPro" id="IPR012545">
    <property type="entry name" value="DUF1697"/>
</dbReference>
<comment type="caution">
    <text evidence="1">The sequence shown here is derived from an EMBL/GenBank/DDBJ whole genome shotgun (WGS) entry which is preliminary data.</text>
</comment>
<dbReference type="Proteomes" id="UP000054926">
    <property type="component" value="Unassembled WGS sequence"/>
</dbReference>
<dbReference type="RefSeq" id="WP_058511197.1">
    <property type="nucleotide sequence ID" value="NZ_DAIOMV010000005.1"/>
</dbReference>
<dbReference type="PANTHER" id="PTHR36439:SF1">
    <property type="entry name" value="DUF1697 DOMAIN-CONTAINING PROTEIN"/>
    <property type="match status" value="1"/>
</dbReference>
<dbReference type="PANTHER" id="PTHR36439">
    <property type="entry name" value="BLL4334 PROTEIN"/>
    <property type="match status" value="1"/>
</dbReference>
<dbReference type="PIRSF" id="PIRSF008502">
    <property type="entry name" value="UCP008502"/>
    <property type="match status" value="1"/>
</dbReference>